<dbReference type="EMBL" id="BAAAQM010000018">
    <property type="protein sequence ID" value="GAA1972757.1"/>
    <property type="molecule type" value="Genomic_DNA"/>
</dbReference>
<organism evidence="1 2">
    <name type="scientific">Catenulispora subtropica</name>
    <dbReference type="NCBI Taxonomy" id="450798"/>
    <lineage>
        <taxon>Bacteria</taxon>
        <taxon>Bacillati</taxon>
        <taxon>Actinomycetota</taxon>
        <taxon>Actinomycetes</taxon>
        <taxon>Catenulisporales</taxon>
        <taxon>Catenulisporaceae</taxon>
        <taxon>Catenulispora</taxon>
    </lineage>
</organism>
<name>A0ABP5D334_9ACTN</name>
<keyword evidence="2" id="KW-1185">Reference proteome</keyword>
<dbReference type="Proteomes" id="UP001499854">
    <property type="component" value="Unassembled WGS sequence"/>
</dbReference>
<comment type="caution">
    <text evidence="1">The sequence shown here is derived from an EMBL/GenBank/DDBJ whole genome shotgun (WGS) entry which is preliminary data.</text>
</comment>
<proteinExistence type="predicted"/>
<reference evidence="2" key="1">
    <citation type="journal article" date="2019" name="Int. J. Syst. Evol. Microbiol.">
        <title>The Global Catalogue of Microorganisms (GCM) 10K type strain sequencing project: providing services to taxonomists for standard genome sequencing and annotation.</title>
        <authorList>
            <consortium name="The Broad Institute Genomics Platform"/>
            <consortium name="The Broad Institute Genome Sequencing Center for Infectious Disease"/>
            <person name="Wu L."/>
            <person name="Ma J."/>
        </authorList>
    </citation>
    <scope>NUCLEOTIDE SEQUENCE [LARGE SCALE GENOMIC DNA]</scope>
    <source>
        <strain evidence="2">JCM 16013</strain>
    </source>
</reference>
<protein>
    <submittedName>
        <fullName evidence="1">Uncharacterized protein</fullName>
    </submittedName>
</protein>
<evidence type="ECO:0000313" key="1">
    <source>
        <dbReference type="EMBL" id="GAA1972757.1"/>
    </source>
</evidence>
<sequence>MPPVSVTMHAEKFAFEVPPELDDVADEADEEAELGAEPVELDEPEAAGVDFEPQPAAARATTAAAEAILVMLVVRTAPPPDLFDNTATMWTTVDSVSRRDLPVSQFSGCGATSQYTCDPGT</sequence>
<evidence type="ECO:0000313" key="2">
    <source>
        <dbReference type="Proteomes" id="UP001499854"/>
    </source>
</evidence>
<accession>A0ABP5D334</accession>
<gene>
    <name evidence="1" type="ORF">GCM10009838_35550</name>
</gene>